<dbReference type="InterPro" id="IPR024743">
    <property type="entry name" value="Dynein_HC_stalk"/>
</dbReference>
<dbReference type="FunFam" id="1.20.920.20:FF:000004">
    <property type="entry name" value="Dynein axonemal heavy chain 5"/>
    <property type="match status" value="1"/>
</dbReference>
<keyword evidence="10" id="KW-0505">Motor protein</keyword>
<organism evidence="17 18">
    <name type="scientific">Biomphalaria pfeifferi</name>
    <name type="common">Bloodfluke planorb</name>
    <name type="synonym">Freshwater snail</name>
    <dbReference type="NCBI Taxonomy" id="112525"/>
    <lineage>
        <taxon>Eukaryota</taxon>
        <taxon>Metazoa</taxon>
        <taxon>Spiralia</taxon>
        <taxon>Lophotrochozoa</taxon>
        <taxon>Mollusca</taxon>
        <taxon>Gastropoda</taxon>
        <taxon>Heterobranchia</taxon>
        <taxon>Euthyneura</taxon>
        <taxon>Panpulmonata</taxon>
        <taxon>Hygrophila</taxon>
        <taxon>Lymnaeoidea</taxon>
        <taxon>Planorbidae</taxon>
        <taxon>Biomphalaria</taxon>
    </lineage>
</organism>
<dbReference type="GO" id="GO:0030286">
    <property type="term" value="C:dynein complex"/>
    <property type="evidence" value="ECO:0007669"/>
    <property type="project" value="UniProtKB-KW"/>
</dbReference>
<evidence type="ECO:0000256" key="11">
    <source>
        <dbReference type="ARBA" id="ARBA00023212"/>
    </source>
</evidence>
<dbReference type="SUPFAM" id="SSF52540">
    <property type="entry name" value="P-loop containing nucleoside triphosphate hydrolases"/>
    <property type="match status" value="1"/>
</dbReference>
<feature type="domain" description="Dynein heavy chain coiled coil stalk" evidence="14">
    <location>
        <begin position="563"/>
        <end position="873"/>
    </location>
</feature>
<evidence type="ECO:0000256" key="12">
    <source>
        <dbReference type="ARBA" id="ARBA00023273"/>
    </source>
</evidence>
<dbReference type="Pfam" id="PF12780">
    <property type="entry name" value="AAA_8"/>
    <property type="match status" value="1"/>
</dbReference>
<sequence>MNIGPENTEFDMNIGTENTDFDMNIGPESNEFRMNIGPESTGFGMNIGPESTEFGMNIGPESTEFGMNIALYNSNLKKTPPLFSQEKMYFGSDLNRGVIGEGYFCSTRFVSIVVDLVKLLVPCTRIVWQKVKVKMLPTPAKFHYIFNLRDLSRIWQGILYIKGEECFTVRTMLNLWKHEVCRVIEDRFVNEEDKMWLQKTIQSVITEELGADIAQLLLPLPHFVDFMREAKEEAPADEEGGGGQANEEEAVEVPKIYEIVEDYDILKNRLKTYAKDYNEQVRGSNLDLVFFKDAMIHLMKISRIIRTQRGAALLVGVGGSGKQSLTKLASFMAGYSFFQITVTKAYNINNLMDDLKYLYRVAGHQGKGITFIFTDNEIKDESFLEYINNVLSSGEISNLFARDEIDEITGELIGVMKKEFPKRPPTQENLYEYFMSRARANLHTVLCFSPVGNKFRMRSLKFPGLISGCTMDWFSKWPRDALVAVALHFLGPFQMEATNDVKTNLIEMMGIVHDGVALVCIDYFERFRRQANVTPKSYLSFLDGYKTLYISKVEELQELERKMNVGLEKLAEAAESVDLLSKELVVKEKELEVANKAADKIVAEVAVMAEAAEKVKASVQKVKDRAQNIVDEIAADKAVAEVKLEAAKPALQAAEDALKTIKPSDIATVKKLGKPPHLIMRIMDCCLILFRKKIDILEQDPERLCPKPSWQEALKLMGQMSFLQQLMDFPKDTITGETVELMEPYMRMEDYTFESALKVCGQVAGLLSWTNAMAFFYGINKEVLPLKANLVKQEARLKSASTELSVAQAALDEKQAELNVVQAKYNGAMSKKKALMDDAESCRKKMDAATSLISGLGGEQVRWTAQSLEFRDQITR</sequence>
<keyword evidence="4" id="KW-0493">Microtubule</keyword>
<comment type="caution">
    <text evidence="17">The sequence shown here is derived from an EMBL/GenBank/DDBJ whole genome shotgun (WGS) entry which is preliminary data.</text>
</comment>
<reference evidence="17" key="1">
    <citation type="journal article" date="2023" name="PLoS Negl. Trop. Dis.">
        <title>A genome sequence for Biomphalaria pfeifferi, the major vector snail for the human-infecting parasite Schistosoma mansoni.</title>
        <authorList>
            <person name="Bu L."/>
            <person name="Lu L."/>
            <person name="Laidemitt M.R."/>
            <person name="Zhang S.M."/>
            <person name="Mutuku M."/>
            <person name="Mkoji G."/>
            <person name="Steinauer M."/>
            <person name="Loker E.S."/>
        </authorList>
    </citation>
    <scope>NUCLEOTIDE SEQUENCE</scope>
    <source>
        <strain evidence="17">KasaAsao</strain>
    </source>
</reference>
<evidence type="ECO:0000256" key="8">
    <source>
        <dbReference type="ARBA" id="ARBA00023054"/>
    </source>
</evidence>
<name>A0AAD8C977_BIOPF</name>
<keyword evidence="6" id="KW-0067">ATP-binding</keyword>
<gene>
    <name evidence="17" type="ORF">Bpfe_001689</name>
</gene>
<evidence type="ECO:0000256" key="13">
    <source>
        <dbReference type="SAM" id="Coils"/>
    </source>
</evidence>
<dbReference type="FunFam" id="3.40.50.300:FF:002141">
    <property type="entry name" value="Dynein heavy chain"/>
    <property type="match status" value="1"/>
</dbReference>
<dbReference type="Gene3D" id="3.40.50.300">
    <property type="entry name" value="P-loop containing nucleotide triphosphate hydrolases"/>
    <property type="match status" value="1"/>
</dbReference>
<evidence type="ECO:0000256" key="3">
    <source>
        <dbReference type="ARBA" id="ARBA00022490"/>
    </source>
</evidence>
<keyword evidence="12" id="KW-0966">Cell projection</keyword>
<dbReference type="Pfam" id="PF12777">
    <property type="entry name" value="MT"/>
    <property type="match status" value="1"/>
</dbReference>
<dbReference type="PANTHER" id="PTHR46961:SF19">
    <property type="entry name" value="DYNEIN HEAVY CHAIN 5, AXONEMAL"/>
    <property type="match status" value="1"/>
</dbReference>
<evidence type="ECO:0000256" key="1">
    <source>
        <dbReference type="ARBA" id="ARBA00004430"/>
    </source>
</evidence>
<dbReference type="GO" id="GO:0007018">
    <property type="term" value="P:microtubule-based movement"/>
    <property type="evidence" value="ECO:0007669"/>
    <property type="project" value="InterPro"/>
</dbReference>
<keyword evidence="18" id="KW-1185">Reference proteome</keyword>
<dbReference type="AlphaFoldDB" id="A0AAD8C977"/>
<feature type="domain" description="Dynein heavy chain 3 AAA+ lid" evidence="16">
    <location>
        <begin position="126"/>
        <end position="205"/>
    </location>
</feature>
<dbReference type="InterPro" id="IPR026983">
    <property type="entry name" value="DHC"/>
</dbReference>
<evidence type="ECO:0000256" key="7">
    <source>
        <dbReference type="ARBA" id="ARBA00023017"/>
    </source>
</evidence>
<feature type="domain" description="Dynein heavy chain AAA module D4" evidence="15">
    <location>
        <begin position="286"/>
        <end position="548"/>
    </location>
</feature>
<dbReference type="GO" id="GO:0005524">
    <property type="term" value="F:ATP binding"/>
    <property type="evidence" value="ECO:0007669"/>
    <property type="project" value="UniProtKB-KW"/>
</dbReference>
<protein>
    <submittedName>
        <fullName evidence="17">Dynein heavy chain 8 axonemal</fullName>
    </submittedName>
</protein>
<dbReference type="Proteomes" id="UP001233172">
    <property type="component" value="Unassembled WGS sequence"/>
</dbReference>
<keyword evidence="11" id="KW-0206">Cytoskeleton</keyword>
<dbReference type="InterPro" id="IPR041589">
    <property type="entry name" value="DNAH3_AAA_lid_1"/>
</dbReference>
<evidence type="ECO:0000259" key="14">
    <source>
        <dbReference type="Pfam" id="PF12777"/>
    </source>
</evidence>
<keyword evidence="5" id="KW-0547">Nucleotide-binding</keyword>
<feature type="coiled-coil region" evidence="13">
    <location>
        <begin position="790"/>
        <end position="831"/>
    </location>
</feature>
<evidence type="ECO:0000256" key="10">
    <source>
        <dbReference type="ARBA" id="ARBA00023175"/>
    </source>
</evidence>
<keyword evidence="7" id="KW-0243">Dynein</keyword>
<evidence type="ECO:0000256" key="2">
    <source>
        <dbReference type="ARBA" id="ARBA00008887"/>
    </source>
</evidence>
<dbReference type="Gene3D" id="1.20.920.30">
    <property type="match status" value="1"/>
</dbReference>
<keyword evidence="9" id="KW-0969">Cilium</keyword>
<dbReference type="FunFam" id="1.20.920.30:FF:000004">
    <property type="entry name" value="Dynein axonemal heavy chain 5"/>
    <property type="match status" value="1"/>
</dbReference>
<proteinExistence type="inferred from homology"/>
<feature type="coiled-coil region" evidence="13">
    <location>
        <begin position="542"/>
        <end position="632"/>
    </location>
</feature>
<dbReference type="GO" id="GO:0005930">
    <property type="term" value="C:axoneme"/>
    <property type="evidence" value="ECO:0007669"/>
    <property type="project" value="UniProtKB-SubCell"/>
</dbReference>
<dbReference type="GO" id="GO:0005874">
    <property type="term" value="C:microtubule"/>
    <property type="evidence" value="ECO:0007669"/>
    <property type="project" value="UniProtKB-KW"/>
</dbReference>
<dbReference type="Gene3D" id="1.20.920.20">
    <property type="match status" value="1"/>
</dbReference>
<evidence type="ECO:0000313" key="18">
    <source>
        <dbReference type="Proteomes" id="UP001233172"/>
    </source>
</evidence>
<dbReference type="InterPro" id="IPR024317">
    <property type="entry name" value="Dynein_heavy_chain_D4_dom"/>
</dbReference>
<keyword evidence="8 13" id="KW-0175">Coiled coil</keyword>
<dbReference type="EMBL" id="JASAOG010000004">
    <property type="protein sequence ID" value="KAK0068726.1"/>
    <property type="molecule type" value="Genomic_DNA"/>
</dbReference>
<accession>A0AAD8C977</accession>
<dbReference type="PANTHER" id="PTHR46961">
    <property type="entry name" value="DYNEIN HEAVY CHAIN 1, AXONEMAL-LIKE PROTEIN"/>
    <property type="match status" value="1"/>
</dbReference>
<comment type="subcellular location">
    <subcellularLocation>
        <location evidence="1">Cytoplasm</location>
        <location evidence="1">Cytoskeleton</location>
        <location evidence="1">Cilium axoneme</location>
    </subcellularLocation>
</comment>
<dbReference type="InterPro" id="IPR027417">
    <property type="entry name" value="P-loop_NTPase"/>
</dbReference>
<evidence type="ECO:0000256" key="4">
    <source>
        <dbReference type="ARBA" id="ARBA00022701"/>
    </source>
</evidence>
<keyword evidence="3" id="KW-0963">Cytoplasm</keyword>
<comment type="similarity">
    <text evidence="2">Belongs to the dynein heavy chain family.</text>
</comment>
<dbReference type="GO" id="GO:0045505">
    <property type="term" value="F:dynein intermediate chain binding"/>
    <property type="evidence" value="ECO:0007669"/>
    <property type="project" value="InterPro"/>
</dbReference>
<evidence type="ECO:0000256" key="9">
    <source>
        <dbReference type="ARBA" id="ARBA00023069"/>
    </source>
</evidence>
<evidence type="ECO:0000259" key="16">
    <source>
        <dbReference type="Pfam" id="PF17857"/>
    </source>
</evidence>
<reference evidence="17" key="2">
    <citation type="submission" date="2023-04" db="EMBL/GenBank/DDBJ databases">
        <authorList>
            <person name="Bu L."/>
            <person name="Lu L."/>
            <person name="Laidemitt M.R."/>
            <person name="Zhang S.M."/>
            <person name="Mutuku M."/>
            <person name="Mkoji G."/>
            <person name="Steinauer M."/>
            <person name="Loker E.S."/>
        </authorList>
    </citation>
    <scope>NUCLEOTIDE SEQUENCE</scope>
    <source>
        <strain evidence="17">KasaAsao</strain>
        <tissue evidence="17">Whole Snail</tissue>
    </source>
</reference>
<evidence type="ECO:0000256" key="6">
    <source>
        <dbReference type="ARBA" id="ARBA00022840"/>
    </source>
</evidence>
<dbReference type="Pfam" id="PF17857">
    <property type="entry name" value="AAA_lid_1"/>
    <property type="match status" value="1"/>
</dbReference>
<evidence type="ECO:0000259" key="15">
    <source>
        <dbReference type="Pfam" id="PF12780"/>
    </source>
</evidence>
<dbReference type="GO" id="GO:0051959">
    <property type="term" value="F:dynein light intermediate chain binding"/>
    <property type="evidence" value="ECO:0007669"/>
    <property type="project" value="InterPro"/>
</dbReference>
<evidence type="ECO:0000313" key="17">
    <source>
        <dbReference type="EMBL" id="KAK0068726.1"/>
    </source>
</evidence>
<evidence type="ECO:0000256" key="5">
    <source>
        <dbReference type="ARBA" id="ARBA00022741"/>
    </source>
</evidence>